<keyword evidence="3" id="KW-1185">Reference proteome</keyword>
<sequence length="119" mass="13522">MEIDGVSFGSRRSGSGRRDKRSSPSTQGFFVAKVRNERDGTAPKCNCGIYAVLYLSKTTNNPNRLFFGPFFKFGKTEDFKGGEDEDVNEHFANMKLDIRLGDLEERVSAIEKKKKKMRM</sequence>
<protein>
    <submittedName>
        <fullName evidence="2">Uncharacterized protein</fullName>
    </submittedName>
</protein>
<evidence type="ECO:0000313" key="2">
    <source>
        <dbReference type="EMBL" id="MED6226279.1"/>
    </source>
</evidence>
<gene>
    <name evidence="2" type="ORF">PIB30_102033</name>
</gene>
<comment type="caution">
    <text evidence="2">The sequence shown here is derived from an EMBL/GenBank/DDBJ whole genome shotgun (WGS) entry which is preliminary data.</text>
</comment>
<evidence type="ECO:0000256" key="1">
    <source>
        <dbReference type="SAM" id="MobiDB-lite"/>
    </source>
</evidence>
<reference evidence="2 3" key="1">
    <citation type="journal article" date="2023" name="Plants (Basel)">
        <title>Bridging the Gap: Combining Genomics and Transcriptomics Approaches to Understand Stylosanthes scabra, an Orphan Legume from the Brazilian Caatinga.</title>
        <authorList>
            <person name="Ferreira-Neto J.R.C."/>
            <person name="da Silva M.D."/>
            <person name="Binneck E."/>
            <person name="de Melo N.F."/>
            <person name="da Silva R.H."/>
            <person name="de Melo A.L.T.M."/>
            <person name="Pandolfi V."/>
            <person name="Bustamante F.O."/>
            <person name="Brasileiro-Vidal A.C."/>
            <person name="Benko-Iseppon A.M."/>
        </authorList>
    </citation>
    <scope>NUCLEOTIDE SEQUENCE [LARGE SCALE GENOMIC DNA]</scope>
    <source>
        <tissue evidence="2">Leaves</tissue>
    </source>
</reference>
<feature type="compositionally biased region" description="Low complexity" evidence="1">
    <location>
        <begin position="1"/>
        <end position="13"/>
    </location>
</feature>
<evidence type="ECO:0000313" key="3">
    <source>
        <dbReference type="Proteomes" id="UP001341840"/>
    </source>
</evidence>
<dbReference type="EMBL" id="JASCZI010274938">
    <property type="protein sequence ID" value="MED6226279.1"/>
    <property type="molecule type" value="Genomic_DNA"/>
</dbReference>
<proteinExistence type="predicted"/>
<accession>A0ABU6ZWA7</accession>
<dbReference type="Proteomes" id="UP001341840">
    <property type="component" value="Unassembled WGS sequence"/>
</dbReference>
<name>A0ABU6ZWA7_9FABA</name>
<organism evidence="2 3">
    <name type="scientific">Stylosanthes scabra</name>
    <dbReference type="NCBI Taxonomy" id="79078"/>
    <lineage>
        <taxon>Eukaryota</taxon>
        <taxon>Viridiplantae</taxon>
        <taxon>Streptophyta</taxon>
        <taxon>Embryophyta</taxon>
        <taxon>Tracheophyta</taxon>
        <taxon>Spermatophyta</taxon>
        <taxon>Magnoliopsida</taxon>
        <taxon>eudicotyledons</taxon>
        <taxon>Gunneridae</taxon>
        <taxon>Pentapetalae</taxon>
        <taxon>rosids</taxon>
        <taxon>fabids</taxon>
        <taxon>Fabales</taxon>
        <taxon>Fabaceae</taxon>
        <taxon>Papilionoideae</taxon>
        <taxon>50 kb inversion clade</taxon>
        <taxon>dalbergioids sensu lato</taxon>
        <taxon>Dalbergieae</taxon>
        <taxon>Pterocarpus clade</taxon>
        <taxon>Stylosanthes</taxon>
    </lineage>
</organism>
<feature type="region of interest" description="Disordered" evidence="1">
    <location>
        <begin position="1"/>
        <end position="27"/>
    </location>
</feature>